<dbReference type="OrthoDB" id="120976at2759"/>
<reference evidence="1" key="2">
    <citation type="submission" date="2019-06" db="EMBL/GenBank/DDBJ databases">
        <title>Genomics analysis of Aphanomyces spp. identifies a new class of oomycete effector associated with host adaptation.</title>
        <authorList>
            <person name="Gaulin E."/>
        </authorList>
    </citation>
    <scope>NUCLEOTIDE SEQUENCE</scope>
    <source>
        <strain evidence="1">CBS 578.67</strain>
    </source>
</reference>
<protein>
    <submittedName>
        <fullName evidence="2">Aste57867_18664 protein</fullName>
    </submittedName>
</protein>
<dbReference type="EMBL" id="CAADRA010006424">
    <property type="protein sequence ID" value="VFT95399.1"/>
    <property type="molecule type" value="Genomic_DNA"/>
</dbReference>
<reference evidence="2 3" key="1">
    <citation type="submission" date="2019-03" db="EMBL/GenBank/DDBJ databases">
        <authorList>
            <person name="Gaulin E."/>
            <person name="Dumas B."/>
        </authorList>
    </citation>
    <scope>NUCLEOTIDE SEQUENCE [LARGE SCALE GENOMIC DNA]</scope>
    <source>
        <strain evidence="2">CBS 568.67</strain>
    </source>
</reference>
<sequence length="440" mass="49959">MENILITIVCYVADASTFFAFLDALATPDLRGPLESLWELGLIHTHTTLWPSLHLTKEILGDPFSRGHVEVVLQYYTVVKVLWADGDIDWLCRHLEPPMAVEWVASLPRPRPTTDWFLKCTQLPITSMEVTIWDGSLEALFPVFATLERLTVRGEFTTSLARLFAAAAQPSSKLVELDIESGCEDTMTAPLLLPMIQWLEMRPVRTFRFWALKFDPSVDATLQQVFFKALFQRPRAELCIAFNGAPWAHAITFFPFSMTSLELDGTLTPRNLWHLADVLPHSPLLTTLKLKHYRTASGHIHSEESTAALFRLLEALAFSSVQKLALDYCDLWKVDWRRLVPSLQKSTLRTLSLANNFFEPNDVAYLIHALRNNSTIKEMNLDGNDLSLRAVTALLDCNLHRATPLETLRVRIGRVHSEIDKAQLYKLAIDRGVELVVTWP</sequence>
<evidence type="ECO:0000313" key="2">
    <source>
        <dbReference type="EMBL" id="VFT95399.1"/>
    </source>
</evidence>
<dbReference type="Proteomes" id="UP000332933">
    <property type="component" value="Unassembled WGS sequence"/>
</dbReference>
<evidence type="ECO:0000313" key="3">
    <source>
        <dbReference type="Proteomes" id="UP000332933"/>
    </source>
</evidence>
<evidence type="ECO:0000313" key="1">
    <source>
        <dbReference type="EMBL" id="KAF0689923.1"/>
    </source>
</evidence>
<accession>A0A485LB29</accession>
<proteinExistence type="predicted"/>
<gene>
    <name evidence="2" type="primary">Aste57867_18664</name>
    <name evidence="1" type="ORF">As57867_018602</name>
    <name evidence="2" type="ORF">ASTE57867_18664</name>
</gene>
<dbReference type="Gene3D" id="3.80.10.10">
    <property type="entry name" value="Ribonuclease Inhibitor"/>
    <property type="match status" value="1"/>
</dbReference>
<dbReference type="InterPro" id="IPR032675">
    <property type="entry name" value="LRR_dom_sf"/>
</dbReference>
<dbReference type="AlphaFoldDB" id="A0A485LB29"/>
<dbReference type="SUPFAM" id="SSF52047">
    <property type="entry name" value="RNI-like"/>
    <property type="match status" value="1"/>
</dbReference>
<keyword evidence="3" id="KW-1185">Reference proteome</keyword>
<dbReference type="EMBL" id="VJMH01006403">
    <property type="protein sequence ID" value="KAF0689923.1"/>
    <property type="molecule type" value="Genomic_DNA"/>
</dbReference>
<name>A0A485LB29_9STRA</name>
<organism evidence="2 3">
    <name type="scientific">Aphanomyces stellatus</name>
    <dbReference type="NCBI Taxonomy" id="120398"/>
    <lineage>
        <taxon>Eukaryota</taxon>
        <taxon>Sar</taxon>
        <taxon>Stramenopiles</taxon>
        <taxon>Oomycota</taxon>
        <taxon>Saprolegniomycetes</taxon>
        <taxon>Saprolegniales</taxon>
        <taxon>Verrucalvaceae</taxon>
        <taxon>Aphanomyces</taxon>
    </lineage>
</organism>